<gene>
    <name evidence="7" type="ORF">CHYS00102_LOCUS20185</name>
</gene>
<dbReference type="GO" id="GO:0016491">
    <property type="term" value="F:oxidoreductase activity"/>
    <property type="evidence" value="ECO:0007669"/>
    <property type="project" value="UniProtKB-KW"/>
</dbReference>
<dbReference type="InterPro" id="IPR039261">
    <property type="entry name" value="FNR_nucleotide-bd"/>
</dbReference>
<dbReference type="AlphaFoldDB" id="A0A7S1BNI5"/>
<proteinExistence type="predicted"/>
<name>A0A7S1BNI5_9STRA</name>
<reference evidence="7" key="1">
    <citation type="submission" date="2021-01" db="EMBL/GenBank/DDBJ databases">
        <authorList>
            <person name="Corre E."/>
            <person name="Pelletier E."/>
            <person name="Niang G."/>
            <person name="Scheremetjew M."/>
            <person name="Finn R."/>
            <person name="Kale V."/>
            <person name="Holt S."/>
            <person name="Cochrane G."/>
            <person name="Meng A."/>
            <person name="Brown T."/>
            <person name="Cohen L."/>
        </authorList>
    </citation>
    <scope>NUCLEOTIDE SEQUENCE</scope>
    <source>
        <strain evidence="7">308</strain>
    </source>
</reference>
<evidence type="ECO:0000256" key="4">
    <source>
        <dbReference type="ARBA" id="ARBA00023002"/>
    </source>
</evidence>
<dbReference type="SUPFAM" id="SSF63380">
    <property type="entry name" value="Riboflavin synthase domain-like"/>
    <property type="match status" value="1"/>
</dbReference>
<dbReference type="PANTHER" id="PTHR19370:SF184">
    <property type="entry name" value="NADH-CYTOCHROME B5 REDUCTASE-LIKE"/>
    <property type="match status" value="1"/>
</dbReference>
<dbReference type="PROSITE" id="PS01099">
    <property type="entry name" value="COMPLEX1_24K"/>
    <property type="match status" value="1"/>
</dbReference>
<dbReference type="EMBL" id="HBFR01027881">
    <property type="protein sequence ID" value="CAD8892976.1"/>
    <property type="molecule type" value="Transcribed_RNA"/>
</dbReference>
<dbReference type="InterPro" id="IPR017927">
    <property type="entry name" value="FAD-bd_FR_type"/>
</dbReference>
<feature type="binding site" evidence="5">
    <location>
        <position position="250"/>
    </location>
    <ligand>
        <name>FAD</name>
        <dbReference type="ChEBI" id="CHEBI:57692"/>
    </ligand>
</feature>
<dbReference type="Gene3D" id="2.40.30.10">
    <property type="entry name" value="Translation factors"/>
    <property type="match status" value="1"/>
</dbReference>
<feature type="domain" description="FAD-binding FR-type" evidence="6">
    <location>
        <begin position="180"/>
        <end position="322"/>
    </location>
</feature>
<evidence type="ECO:0000256" key="1">
    <source>
        <dbReference type="ARBA" id="ARBA00001974"/>
    </source>
</evidence>
<evidence type="ECO:0000313" key="7">
    <source>
        <dbReference type="EMBL" id="CAD8892976.1"/>
    </source>
</evidence>
<dbReference type="CDD" id="cd02980">
    <property type="entry name" value="TRX_Fd_family"/>
    <property type="match status" value="1"/>
</dbReference>
<evidence type="ECO:0000259" key="6">
    <source>
        <dbReference type="PROSITE" id="PS51384"/>
    </source>
</evidence>
<protein>
    <recommendedName>
        <fullName evidence="6">FAD-binding FR-type domain-containing protein</fullName>
    </recommendedName>
</protein>
<feature type="binding site" evidence="5">
    <location>
        <position position="267"/>
    </location>
    <ligand>
        <name>FAD</name>
        <dbReference type="ChEBI" id="CHEBI:57692"/>
    </ligand>
</feature>
<evidence type="ECO:0000256" key="2">
    <source>
        <dbReference type="ARBA" id="ARBA00022630"/>
    </source>
</evidence>
<dbReference type="InterPro" id="IPR017938">
    <property type="entry name" value="Riboflavin_synthase-like_b-brl"/>
</dbReference>
<accession>A0A7S1BNI5</accession>
<dbReference type="PROSITE" id="PS51384">
    <property type="entry name" value="FAD_FR"/>
    <property type="match status" value="1"/>
</dbReference>
<dbReference type="InterPro" id="IPR001834">
    <property type="entry name" value="CBR-like"/>
</dbReference>
<dbReference type="SUPFAM" id="SSF52343">
    <property type="entry name" value="Ferredoxin reductase-like, C-terminal NADP-linked domain"/>
    <property type="match status" value="1"/>
</dbReference>
<keyword evidence="4" id="KW-0560">Oxidoreductase</keyword>
<feature type="binding site" evidence="5">
    <location>
        <position position="248"/>
    </location>
    <ligand>
        <name>FAD</name>
        <dbReference type="ChEBI" id="CHEBI:57692"/>
    </ligand>
</feature>
<dbReference type="Gene3D" id="3.40.50.80">
    <property type="entry name" value="Nucleotide-binding domain of ferredoxin-NADP reductase (FNR) module"/>
    <property type="match status" value="1"/>
</dbReference>
<evidence type="ECO:0000256" key="3">
    <source>
        <dbReference type="ARBA" id="ARBA00022827"/>
    </source>
</evidence>
<sequence length="508" mass="57869">MDSNHLHKCSVDVRPTGCLGYCSQGPAVSVLVTTPVPEHEFNTTNRRRRRKRSSRRIHVEIDTFEKSADVLKQSVGAAASIDLNFDNLPDEARTRLSKLKRKRAREYLISTYQWNKALKGMEEDAMDDENLQRELQWLLTKAGYPEPPIQLDPEPPIDQDEWLIHSSLPARSNSMPTSIENYVPWTLNSVKVVSSHSAIFKLTTRDPKRGTPHPRGRGRVASPITWHVTMLGEVGIMKDEGPLPWIERDYTPISSALDWERGKVEILIKIYNLGRLTSWLRRRTSAITVAQSEEGKDSDSDEENMNRIKIWLSKPVRTLSMPYLVPGEYDFTPSSVLLLLAGTGIVALPQILAHRNPYRSLGIATPKSSQLQCPIDLILSCREDDLLMLQEINNWCVEGKRPHPRFQGLRNCTLLITKKKDDEQNTPYPEFQPIQQDRVSILQELRKNMVNIHYSQRLNKDMIADSLGRMVQHCRVVLSGPDSYNQSVKKLLEECGLDTSTYLTVLSA</sequence>
<comment type="cofactor">
    <cofactor evidence="1 5">
        <name>FAD</name>
        <dbReference type="ChEBI" id="CHEBI:57692"/>
    </cofactor>
</comment>
<keyword evidence="3 5" id="KW-0274">FAD</keyword>
<keyword evidence="2 5" id="KW-0285">Flavoprotein</keyword>
<evidence type="ECO:0000256" key="5">
    <source>
        <dbReference type="PIRSR" id="PIRSR601834-1"/>
    </source>
</evidence>
<organism evidence="7">
    <name type="scientific">Corethron hystrix</name>
    <dbReference type="NCBI Taxonomy" id="216773"/>
    <lineage>
        <taxon>Eukaryota</taxon>
        <taxon>Sar</taxon>
        <taxon>Stramenopiles</taxon>
        <taxon>Ochrophyta</taxon>
        <taxon>Bacillariophyta</taxon>
        <taxon>Coscinodiscophyceae</taxon>
        <taxon>Corethrophycidae</taxon>
        <taxon>Corethrales</taxon>
        <taxon>Corethraceae</taxon>
        <taxon>Corethron</taxon>
    </lineage>
</organism>
<dbReference type="InterPro" id="IPR002023">
    <property type="entry name" value="NuoE-like"/>
</dbReference>
<feature type="binding site" evidence="5">
    <location>
        <position position="269"/>
    </location>
    <ligand>
        <name>FAD</name>
        <dbReference type="ChEBI" id="CHEBI:57692"/>
    </ligand>
</feature>
<dbReference type="PANTHER" id="PTHR19370">
    <property type="entry name" value="NADH-CYTOCHROME B5 REDUCTASE"/>
    <property type="match status" value="1"/>
</dbReference>